<reference evidence="5 6" key="1">
    <citation type="submission" date="2017-01" db="EMBL/GenBank/DDBJ databases">
        <authorList>
            <person name="Mah S.A."/>
            <person name="Swanson W.J."/>
            <person name="Moy G.W."/>
            <person name="Vacquier V.D."/>
        </authorList>
    </citation>
    <scope>NUCLEOTIDE SEQUENCE [LARGE SCALE GENOMIC DNA]</scope>
    <source>
        <strain evidence="5 6">NIO-1016</strain>
    </source>
</reference>
<protein>
    <submittedName>
        <fullName evidence="4">Cobalamin-binding protein</fullName>
    </submittedName>
    <submittedName>
        <fullName evidence="5">Iron complex transport system substrate-binding protein</fullName>
    </submittedName>
</protein>
<proteinExistence type="inferred from homology"/>
<keyword evidence="2" id="KW-0732">Signal</keyword>
<dbReference type="EMBL" id="MWSK01000005">
    <property type="protein sequence ID" value="OXS77605.1"/>
    <property type="molecule type" value="Genomic_DNA"/>
</dbReference>
<dbReference type="CDD" id="cd01144">
    <property type="entry name" value="BtuF"/>
    <property type="match status" value="1"/>
</dbReference>
<dbReference type="PANTHER" id="PTHR30535:SF34">
    <property type="entry name" value="MOLYBDATE-BINDING PROTEIN MOLA"/>
    <property type="match status" value="1"/>
</dbReference>
<dbReference type="STRING" id="1017273.SAMN05443094_105250"/>
<sequence length="251" mass="28303">MRIVSICPSNTEVCEYLGLASQIVGVDDYSDLHRVRLGPDLSIDMEKLAKLEPDIVLASLSVPGMEKNVEELVKRGIPHIVTNPHSLDDIGVSIGQIADACGIDGAFAQERWVQSIEFYRSREWENRTRLYWEWWPKPLFTPGGANWLTEISEMCGGINVFHDQPEPSIQTDWETVLAKKPDVILLSWVGVMTDKVNVNVVKKRNGYNGTPIFVMEEKDFCRPSPNLLKGLEKLDHLLLTKEFGHNSEGSQ</sequence>
<dbReference type="Proteomes" id="UP000215545">
    <property type="component" value="Unassembled WGS sequence"/>
</dbReference>
<evidence type="ECO:0000259" key="3">
    <source>
        <dbReference type="Pfam" id="PF01497"/>
    </source>
</evidence>
<name>A0A1N6YES2_9BACI</name>
<evidence type="ECO:0000256" key="2">
    <source>
        <dbReference type="ARBA" id="ARBA00022729"/>
    </source>
</evidence>
<dbReference type="Proteomes" id="UP000186385">
    <property type="component" value="Unassembled WGS sequence"/>
</dbReference>
<dbReference type="OrthoDB" id="9787772at2"/>
<dbReference type="AlphaFoldDB" id="A0A1N6YES2"/>
<comment type="similarity">
    <text evidence="1">Belongs to the bacterial solute-binding protein 8 family.</text>
</comment>
<evidence type="ECO:0000313" key="7">
    <source>
        <dbReference type="Proteomes" id="UP000215545"/>
    </source>
</evidence>
<reference evidence="7" key="2">
    <citation type="submission" date="2017-03" db="EMBL/GenBank/DDBJ databases">
        <title>Bacillus sp. V-88(T) DSM27956, whole genome shotgun sequencing project.</title>
        <authorList>
            <person name="Dastager S.G."/>
            <person name="Neurgaonkar P.S."/>
            <person name="Dharne M.S."/>
        </authorList>
    </citation>
    <scope>NUCLEOTIDE SEQUENCE [LARGE SCALE GENOMIC DNA]</scope>
    <source>
        <strain evidence="7">DSM 25145</strain>
    </source>
</reference>
<dbReference type="InterPro" id="IPR054828">
    <property type="entry name" value="Vit_B12_bind_prot"/>
</dbReference>
<dbReference type="RefSeq" id="WP_045850343.1">
    <property type="nucleotide sequence ID" value="NZ_FTLX01000005.1"/>
</dbReference>
<evidence type="ECO:0000313" key="4">
    <source>
        <dbReference type="EMBL" id="OXS77605.1"/>
    </source>
</evidence>
<evidence type="ECO:0000256" key="1">
    <source>
        <dbReference type="ARBA" id="ARBA00008814"/>
    </source>
</evidence>
<dbReference type="EMBL" id="FTLX01000005">
    <property type="protein sequence ID" value="SIR12996.1"/>
    <property type="molecule type" value="Genomic_DNA"/>
</dbReference>
<dbReference type="Gene3D" id="3.40.50.1980">
    <property type="entry name" value="Nitrogenase molybdenum iron protein domain"/>
    <property type="match status" value="2"/>
</dbReference>
<dbReference type="NCBIfam" id="NF038402">
    <property type="entry name" value="TroA_like"/>
    <property type="match status" value="1"/>
</dbReference>
<dbReference type="Pfam" id="PF01497">
    <property type="entry name" value="Peripla_BP_2"/>
    <property type="match status" value="1"/>
</dbReference>
<accession>A0A1N6YES2</accession>
<dbReference type="SUPFAM" id="SSF53807">
    <property type="entry name" value="Helical backbone' metal receptor"/>
    <property type="match status" value="1"/>
</dbReference>
<feature type="domain" description="Fe/B12 periplasmic-binding" evidence="3">
    <location>
        <begin position="3"/>
        <end position="211"/>
    </location>
</feature>
<evidence type="ECO:0000313" key="6">
    <source>
        <dbReference type="Proteomes" id="UP000186385"/>
    </source>
</evidence>
<dbReference type="PANTHER" id="PTHR30535">
    <property type="entry name" value="VITAMIN B12-BINDING PROTEIN"/>
    <property type="match status" value="1"/>
</dbReference>
<gene>
    <name evidence="4" type="ORF">B1B05_12285</name>
    <name evidence="5" type="ORF">SAMN05443094_105250</name>
</gene>
<keyword evidence="7" id="KW-1185">Reference proteome</keyword>
<reference evidence="4" key="3">
    <citation type="submission" date="2017-03" db="EMBL/GenBank/DDBJ databases">
        <authorList>
            <person name="Dastager S.G."/>
            <person name="Neurgaonkar P.S."/>
            <person name="Dharne M.S."/>
        </authorList>
    </citation>
    <scope>NUCLEOTIDE SEQUENCE</scope>
    <source>
        <strain evidence="4">DSM 25145</strain>
    </source>
</reference>
<organism evidence="5 6">
    <name type="scientific">Domibacillus enclensis</name>
    <dbReference type="NCBI Taxonomy" id="1017273"/>
    <lineage>
        <taxon>Bacteria</taxon>
        <taxon>Bacillati</taxon>
        <taxon>Bacillota</taxon>
        <taxon>Bacilli</taxon>
        <taxon>Bacillales</taxon>
        <taxon>Bacillaceae</taxon>
        <taxon>Domibacillus</taxon>
    </lineage>
</organism>
<evidence type="ECO:0000313" key="5">
    <source>
        <dbReference type="EMBL" id="SIR12996.1"/>
    </source>
</evidence>
<dbReference type="InterPro" id="IPR002491">
    <property type="entry name" value="ABC_transptr_periplasmic_BD"/>
</dbReference>
<dbReference type="InterPro" id="IPR050902">
    <property type="entry name" value="ABC_Transporter_SBP"/>
</dbReference>